<accession>A0A165PP50</accession>
<dbReference type="EC" id="2.1.1.204" evidence="4"/>
<evidence type="ECO:0000256" key="1">
    <source>
        <dbReference type="ARBA" id="ARBA00022603"/>
    </source>
</evidence>
<evidence type="ECO:0000313" key="8">
    <source>
        <dbReference type="EMBL" id="KZT68455.1"/>
    </source>
</evidence>
<dbReference type="GO" id="GO:0032259">
    <property type="term" value="P:methylation"/>
    <property type="evidence" value="ECO:0007669"/>
    <property type="project" value="UniProtKB-KW"/>
</dbReference>
<dbReference type="InterPro" id="IPR031303">
    <property type="entry name" value="C5_meth_CS"/>
</dbReference>
<dbReference type="SUPFAM" id="SSF53335">
    <property type="entry name" value="S-adenosyl-L-methionine-dependent methyltransferases"/>
    <property type="match status" value="1"/>
</dbReference>
<dbReference type="OrthoDB" id="414133at2759"/>
<evidence type="ECO:0000256" key="5">
    <source>
        <dbReference type="ARBA" id="ARBA00039681"/>
    </source>
</evidence>
<dbReference type="Proteomes" id="UP000076727">
    <property type="component" value="Unassembled WGS sequence"/>
</dbReference>
<evidence type="ECO:0000313" key="9">
    <source>
        <dbReference type="Proteomes" id="UP000076727"/>
    </source>
</evidence>
<evidence type="ECO:0000256" key="4">
    <source>
        <dbReference type="ARBA" id="ARBA00039081"/>
    </source>
</evidence>
<protein>
    <recommendedName>
        <fullName evidence="5">tRNA (cytosine(38)-C(5))-methyltransferase</fullName>
        <ecNumber evidence="4">2.1.1.204</ecNumber>
    </recommendedName>
    <alternativeName>
        <fullName evidence="6">DNA (cytosine-5)-methyltransferase-like protein 2</fullName>
    </alternativeName>
</protein>
<dbReference type="PROSITE" id="PS51679">
    <property type="entry name" value="SAM_MT_C5"/>
    <property type="match status" value="1"/>
</dbReference>
<evidence type="ECO:0000256" key="2">
    <source>
        <dbReference type="ARBA" id="ARBA00022679"/>
    </source>
</evidence>
<gene>
    <name evidence="8" type="ORF">DAEQUDRAFT_692363</name>
</gene>
<dbReference type="InterPro" id="IPR001525">
    <property type="entry name" value="C5_MeTfrase"/>
</dbReference>
<dbReference type="GO" id="GO:0005634">
    <property type="term" value="C:nucleus"/>
    <property type="evidence" value="ECO:0007669"/>
    <property type="project" value="TreeGrafter"/>
</dbReference>
<evidence type="ECO:0000256" key="6">
    <source>
        <dbReference type="ARBA" id="ARBA00042810"/>
    </source>
</evidence>
<dbReference type="GO" id="GO:0008168">
    <property type="term" value="F:methyltransferase activity"/>
    <property type="evidence" value="ECO:0007669"/>
    <property type="project" value="UniProtKB-KW"/>
</dbReference>
<keyword evidence="9" id="KW-1185">Reference proteome</keyword>
<feature type="active site" evidence="7">
    <location>
        <position position="78"/>
    </location>
</feature>
<dbReference type="EMBL" id="KV429066">
    <property type="protein sequence ID" value="KZT68455.1"/>
    <property type="molecule type" value="Genomic_DNA"/>
</dbReference>
<dbReference type="Gene3D" id="3.90.120.10">
    <property type="entry name" value="DNA Methylase, subunit A, domain 2"/>
    <property type="match status" value="1"/>
</dbReference>
<evidence type="ECO:0000256" key="7">
    <source>
        <dbReference type="PROSITE-ProRule" id="PRU01016"/>
    </source>
</evidence>
<dbReference type="InterPro" id="IPR029063">
    <property type="entry name" value="SAM-dependent_MTases_sf"/>
</dbReference>
<dbReference type="PRINTS" id="PR00105">
    <property type="entry name" value="C5METTRFRASE"/>
</dbReference>
<dbReference type="STRING" id="1314783.A0A165PP50"/>
<dbReference type="Pfam" id="PF00145">
    <property type="entry name" value="DNA_methylase"/>
    <property type="match status" value="1"/>
</dbReference>
<organism evidence="8 9">
    <name type="scientific">Daedalea quercina L-15889</name>
    <dbReference type="NCBI Taxonomy" id="1314783"/>
    <lineage>
        <taxon>Eukaryota</taxon>
        <taxon>Fungi</taxon>
        <taxon>Dikarya</taxon>
        <taxon>Basidiomycota</taxon>
        <taxon>Agaricomycotina</taxon>
        <taxon>Agaricomycetes</taxon>
        <taxon>Polyporales</taxon>
        <taxon>Fomitopsis</taxon>
    </lineage>
</organism>
<name>A0A165PP50_9APHY</name>
<dbReference type="AlphaFoldDB" id="A0A165PP50"/>
<reference evidence="8 9" key="1">
    <citation type="journal article" date="2016" name="Mol. Biol. Evol.">
        <title>Comparative Genomics of Early-Diverging Mushroom-Forming Fungi Provides Insights into the Origins of Lignocellulose Decay Capabilities.</title>
        <authorList>
            <person name="Nagy L.G."/>
            <person name="Riley R."/>
            <person name="Tritt A."/>
            <person name="Adam C."/>
            <person name="Daum C."/>
            <person name="Floudas D."/>
            <person name="Sun H."/>
            <person name="Yadav J.S."/>
            <person name="Pangilinan J."/>
            <person name="Larsson K.H."/>
            <person name="Matsuura K."/>
            <person name="Barry K."/>
            <person name="Labutti K."/>
            <person name="Kuo R."/>
            <person name="Ohm R.A."/>
            <person name="Bhattacharya S.S."/>
            <person name="Shirouzu T."/>
            <person name="Yoshinaga Y."/>
            <person name="Martin F.M."/>
            <person name="Grigoriev I.V."/>
            <person name="Hibbett D.S."/>
        </authorList>
    </citation>
    <scope>NUCLEOTIDE SEQUENCE [LARGE SCALE GENOMIC DNA]</scope>
    <source>
        <strain evidence="8 9">L-15889</strain>
    </source>
</reference>
<keyword evidence="1 7" id="KW-0489">Methyltransferase</keyword>
<keyword evidence="2 7" id="KW-0808">Transferase</keyword>
<keyword evidence="3 7" id="KW-0949">S-adenosyl-L-methionine</keyword>
<dbReference type="PROSITE" id="PS00095">
    <property type="entry name" value="C5_MTASE_2"/>
    <property type="match status" value="1"/>
</dbReference>
<dbReference type="InterPro" id="IPR050750">
    <property type="entry name" value="C5-MTase"/>
</dbReference>
<dbReference type="PANTHER" id="PTHR46098">
    <property type="entry name" value="TRNA (CYTOSINE(38)-C(5))-METHYLTRANSFERASE"/>
    <property type="match status" value="1"/>
</dbReference>
<dbReference type="PANTHER" id="PTHR46098:SF1">
    <property type="entry name" value="TRNA (CYTOSINE(38)-C(5))-METHYLTRANSFERASE"/>
    <property type="match status" value="1"/>
</dbReference>
<evidence type="ECO:0000256" key="3">
    <source>
        <dbReference type="ARBA" id="ARBA00022691"/>
    </source>
</evidence>
<dbReference type="Gene3D" id="3.40.50.150">
    <property type="entry name" value="Vaccinia Virus protein VP39"/>
    <property type="match status" value="1"/>
</dbReference>
<proteinExistence type="inferred from homology"/>
<sequence>MPVRALEFYSGIGGLHRALKGSSADGQVIRAFDWDQNACKVYSLNYGEDVVHKVDITTLDPDALAAYEADLWLMSPSCQPYTVLNPLAKGAEDPRAKSFIHIIENVLPQMVSSNTHPRRMLIENVAGFETSSTRQRLLVAFSTYGYNVLELLLTPLQFGIPNSRLRYYLLANLKPMSFPHVPQDLAQTVWRHIPGRSADWTDSRLRPGSQEEAVDGQAVNSIAEIRQYLDRPLENEWQHPCTVPDRVLEKWGRLFDIILPSARRSCCFTRGYSKMAERSGSVLQMNEELDTTSVFDHFLAAQAGGQAYAVRILDCLRLRYFTPTELLRIFCFLPSINNESEGEADFRWPEDVSTKAQYRLIGNSVNVRVVTELINYLLSNSRHCIGVE</sequence>
<comment type="similarity">
    <text evidence="7">Belongs to the class I-like SAM-binding methyltransferase superfamily. C5-methyltransferase family.</text>
</comment>